<evidence type="ECO:0000259" key="1">
    <source>
        <dbReference type="Pfam" id="PF12728"/>
    </source>
</evidence>
<sequence length="127" mass="14241">MNDHIAHVDGILIDRDTATELVTALDALEHLAQRSGSRLAPQIAAIRRDLIHHSNTRADASTEAIDIITQLTLDQDSVIDTDTAAAQLGITRDGVRWLCRTGRLTATRRQHRWWIPTTALDDYRNTH</sequence>
<dbReference type="EMBL" id="QRCM01000001">
    <property type="protein sequence ID" value="TXG89449.1"/>
    <property type="molecule type" value="Genomic_DNA"/>
</dbReference>
<evidence type="ECO:0000313" key="3">
    <source>
        <dbReference type="Proteomes" id="UP000471120"/>
    </source>
</evidence>
<keyword evidence="2" id="KW-0238">DNA-binding</keyword>
<evidence type="ECO:0000313" key="2">
    <source>
        <dbReference type="EMBL" id="TXG89449.1"/>
    </source>
</evidence>
<accession>A0A6P2C9M2</accession>
<comment type="caution">
    <text evidence="2">The sequence shown here is derived from an EMBL/GenBank/DDBJ whole genome shotgun (WGS) entry which is preliminary data.</text>
</comment>
<name>A0A6P2C9M2_9NOCA</name>
<protein>
    <submittedName>
        <fullName evidence="2">DNA-binding protein</fullName>
    </submittedName>
</protein>
<dbReference type="Pfam" id="PF12728">
    <property type="entry name" value="HTH_17"/>
    <property type="match status" value="1"/>
</dbReference>
<dbReference type="GO" id="GO:0003677">
    <property type="term" value="F:DNA binding"/>
    <property type="evidence" value="ECO:0007669"/>
    <property type="project" value="UniProtKB-KW"/>
</dbReference>
<dbReference type="AlphaFoldDB" id="A0A6P2C9M2"/>
<proteinExistence type="predicted"/>
<dbReference type="Proteomes" id="UP000471120">
    <property type="component" value="Unassembled WGS sequence"/>
</dbReference>
<organism evidence="2 3">
    <name type="scientific">Rhodococcus rhodnii</name>
    <dbReference type="NCBI Taxonomy" id="38312"/>
    <lineage>
        <taxon>Bacteria</taxon>
        <taxon>Bacillati</taxon>
        <taxon>Actinomycetota</taxon>
        <taxon>Actinomycetes</taxon>
        <taxon>Mycobacteriales</taxon>
        <taxon>Nocardiaceae</taxon>
        <taxon>Rhodococcus</taxon>
    </lineage>
</organism>
<dbReference type="RefSeq" id="WP_010840105.1">
    <property type="nucleotide sequence ID" value="NZ_QRCM01000001.1"/>
</dbReference>
<feature type="domain" description="Helix-turn-helix" evidence="1">
    <location>
        <begin position="80"/>
        <end position="125"/>
    </location>
</feature>
<reference evidence="2 3" key="1">
    <citation type="submission" date="2018-07" db="EMBL/GenBank/DDBJ databases">
        <title>Genome sequence of Rhodococcus rhodnii ATCC 35071 from Rhodnius prolixus.</title>
        <authorList>
            <person name="Patel V."/>
            <person name="Vogel K.J."/>
        </authorList>
    </citation>
    <scope>NUCLEOTIDE SEQUENCE [LARGE SCALE GENOMIC DNA]</scope>
    <source>
        <strain evidence="2 3">ATCC 35071</strain>
    </source>
</reference>
<dbReference type="InterPro" id="IPR041657">
    <property type="entry name" value="HTH_17"/>
</dbReference>
<gene>
    <name evidence="2" type="ORF">DW322_03400</name>
</gene>